<keyword evidence="3" id="KW-1185">Reference proteome</keyword>
<protein>
    <recommendedName>
        <fullName evidence="4">DUF3311 domain-containing protein</fullName>
    </recommendedName>
</protein>
<evidence type="ECO:0008006" key="4">
    <source>
        <dbReference type="Google" id="ProtNLM"/>
    </source>
</evidence>
<dbReference type="EMBL" id="CP001124">
    <property type="protein sequence ID" value="ACH39655.1"/>
    <property type="molecule type" value="Genomic_DNA"/>
</dbReference>
<organism evidence="2 3">
    <name type="scientific">Citrifermentans bemidjiense (strain ATCC BAA-1014 / DSM 16622 / JCM 12645 / Bem)</name>
    <name type="common">Geobacter bemidjiensis</name>
    <dbReference type="NCBI Taxonomy" id="404380"/>
    <lineage>
        <taxon>Bacteria</taxon>
        <taxon>Pseudomonadati</taxon>
        <taxon>Thermodesulfobacteriota</taxon>
        <taxon>Desulfuromonadia</taxon>
        <taxon>Geobacterales</taxon>
        <taxon>Geobacteraceae</taxon>
        <taxon>Citrifermentans</taxon>
    </lineage>
</organism>
<dbReference type="Proteomes" id="UP000008825">
    <property type="component" value="Chromosome"/>
</dbReference>
<keyword evidence="1" id="KW-1133">Transmembrane helix</keyword>
<sequence>MKTTIRELLVKRLKLKDTWVICFVLGMIMMNYPFISIFNKPVFPFGIPLLYLYLLWGWMFSIFIVYLFSRAARRDTDGKGRP</sequence>
<dbReference type="KEGG" id="gbm:Gbem_2647"/>
<accession>B5EHB9</accession>
<evidence type="ECO:0000313" key="3">
    <source>
        <dbReference type="Proteomes" id="UP000008825"/>
    </source>
</evidence>
<keyword evidence="1" id="KW-0812">Transmembrane</keyword>
<proteinExistence type="predicted"/>
<dbReference type="STRING" id="404380.Gbem_2647"/>
<reference evidence="2 3" key="1">
    <citation type="submission" date="2008-07" db="EMBL/GenBank/DDBJ databases">
        <title>Complete sequence of Geobacter bemidjiensis BEM.</title>
        <authorList>
            <consortium name="US DOE Joint Genome Institute"/>
            <person name="Lucas S."/>
            <person name="Copeland A."/>
            <person name="Lapidus A."/>
            <person name="Glavina del Rio T."/>
            <person name="Dalin E."/>
            <person name="Tice H."/>
            <person name="Bruce D."/>
            <person name="Goodwin L."/>
            <person name="Pitluck S."/>
            <person name="Kiss H."/>
            <person name="Brettin T."/>
            <person name="Detter J.C."/>
            <person name="Han C."/>
            <person name="Kuske C.R."/>
            <person name="Schmutz J."/>
            <person name="Larimer F."/>
            <person name="Land M."/>
            <person name="Hauser L."/>
            <person name="Kyrpides N."/>
            <person name="Lykidis A."/>
            <person name="Lovley D."/>
            <person name="Richardson P."/>
        </authorList>
    </citation>
    <scope>NUCLEOTIDE SEQUENCE [LARGE SCALE GENOMIC DNA]</scope>
    <source>
        <strain evidence="3">ATCC BAA-1014 / DSM 16622 / JCM 12645 / Bem</strain>
    </source>
</reference>
<evidence type="ECO:0000256" key="1">
    <source>
        <dbReference type="SAM" id="Phobius"/>
    </source>
</evidence>
<dbReference type="AlphaFoldDB" id="B5EHB9"/>
<keyword evidence="1" id="KW-0472">Membrane</keyword>
<dbReference type="RefSeq" id="WP_012531077.1">
    <property type="nucleotide sequence ID" value="NC_011146.1"/>
</dbReference>
<feature type="transmembrane region" description="Helical" evidence="1">
    <location>
        <begin position="20"/>
        <end position="38"/>
    </location>
</feature>
<dbReference type="OrthoDB" id="5402297at2"/>
<dbReference type="HOGENOM" id="CLU_191399_0_0_7"/>
<reference evidence="2 3" key="2">
    <citation type="journal article" date="2010" name="BMC Genomics">
        <title>The genome of Geobacter bemidjiensis, exemplar for the subsurface clade of Geobacter species that predominate in Fe(III)-reducing subsurface environments.</title>
        <authorList>
            <person name="Aklujkar M."/>
            <person name="Young N.D."/>
            <person name="Holmes D."/>
            <person name="Chavan M."/>
            <person name="Risso C."/>
            <person name="Kiss H.E."/>
            <person name="Han C.S."/>
            <person name="Land M.L."/>
            <person name="Lovley D.R."/>
        </authorList>
    </citation>
    <scope>NUCLEOTIDE SEQUENCE [LARGE SCALE GENOMIC DNA]</scope>
    <source>
        <strain evidence="3">ATCC BAA-1014 / DSM 16622 / JCM 12645 / Bem</strain>
    </source>
</reference>
<feature type="transmembrane region" description="Helical" evidence="1">
    <location>
        <begin position="50"/>
        <end position="69"/>
    </location>
</feature>
<evidence type="ECO:0000313" key="2">
    <source>
        <dbReference type="EMBL" id="ACH39655.1"/>
    </source>
</evidence>
<gene>
    <name evidence="2" type="ordered locus">Gbem_2647</name>
</gene>
<name>B5EHB9_CITBB</name>